<accession>A0A2K8SUQ3</accession>
<organism evidence="1 2">
    <name type="scientific">Nostoc flagelliforme CCNUN1</name>
    <dbReference type="NCBI Taxonomy" id="2038116"/>
    <lineage>
        <taxon>Bacteria</taxon>
        <taxon>Bacillati</taxon>
        <taxon>Cyanobacteriota</taxon>
        <taxon>Cyanophyceae</taxon>
        <taxon>Nostocales</taxon>
        <taxon>Nostocaceae</taxon>
        <taxon>Nostoc</taxon>
    </lineage>
</organism>
<evidence type="ECO:0000313" key="1">
    <source>
        <dbReference type="EMBL" id="AUB39192.1"/>
    </source>
</evidence>
<evidence type="ECO:0000313" key="2">
    <source>
        <dbReference type="Proteomes" id="UP000232003"/>
    </source>
</evidence>
<proteinExistence type="predicted"/>
<name>A0A2K8SUQ3_9NOSO</name>
<gene>
    <name evidence="1" type="ORF">COO91_05184</name>
</gene>
<protein>
    <submittedName>
        <fullName evidence="1">Molecular chaperone DnaK</fullName>
    </submittedName>
</protein>
<reference evidence="1 2" key="1">
    <citation type="submission" date="2017-11" db="EMBL/GenBank/DDBJ databases">
        <title>Complete genome of a free-living desiccation-tolerant cyanobacterium and its photosynthetic adaptation to extreme terrestrial habitat.</title>
        <authorList>
            <person name="Shang J."/>
        </authorList>
    </citation>
    <scope>NUCLEOTIDE SEQUENCE [LARGE SCALE GENOMIC DNA]</scope>
    <source>
        <strain evidence="1 2">CCNUN1</strain>
    </source>
</reference>
<dbReference type="AlphaFoldDB" id="A0A2K8SUQ3"/>
<sequence length="160" mass="18228">MSNCEEILNQPLPELKHHSWVRSFSDSLTEAKEKLEKLGIVPKLVLMTGGASRMKFTHLLCQEMFPEPEPERCIAMGLARVGRWDLRAATFQQEVNKLFTSNKLKVLIKRHIPELIESLTKPLTDVLIVNAVKAGLKDWQKNKIRTLADLEISLISQAEQ</sequence>
<dbReference type="RefSeq" id="WP_225912141.1">
    <property type="nucleotide sequence ID" value="NZ_CAWNNC010000001.1"/>
</dbReference>
<dbReference type="EMBL" id="CP024785">
    <property type="protein sequence ID" value="AUB39192.1"/>
    <property type="molecule type" value="Genomic_DNA"/>
</dbReference>
<dbReference type="Proteomes" id="UP000232003">
    <property type="component" value="Chromosome"/>
</dbReference>
<keyword evidence="2" id="KW-1185">Reference proteome</keyword>
<dbReference type="KEGG" id="nfl:COO91_05184"/>